<name>A0A1G6E8X4_9BACT</name>
<organism evidence="1 2">
    <name type="scientific">Desulfonatronum thiosulfatophilum</name>
    <dbReference type="NCBI Taxonomy" id="617002"/>
    <lineage>
        <taxon>Bacteria</taxon>
        <taxon>Pseudomonadati</taxon>
        <taxon>Thermodesulfobacteriota</taxon>
        <taxon>Desulfovibrionia</taxon>
        <taxon>Desulfovibrionales</taxon>
        <taxon>Desulfonatronaceae</taxon>
        <taxon>Desulfonatronum</taxon>
    </lineage>
</organism>
<keyword evidence="2" id="KW-1185">Reference proteome</keyword>
<dbReference type="AlphaFoldDB" id="A0A1G6E8X4"/>
<dbReference type="EMBL" id="FMXO01000016">
    <property type="protein sequence ID" value="SDB53917.1"/>
    <property type="molecule type" value="Genomic_DNA"/>
</dbReference>
<sequence length="39" mass="4718">MIFVKPKLIDMDNRELKLGQWLSVLEMERARIFKDQDIP</sequence>
<accession>A0A1G6E8X4</accession>
<gene>
    <name evidence="1" type="ORF">SAMN05660653_02687</name>
</gene>
<evidence type="ECO:0000313" key="2">
    <source>
        <dbReference type="Proteomes" id="UP000198771"/>
    </source>
</evidence>
<evidence type="ECO:0000313" key="1">
    <source>
        <dbReference type="EMBL" id="SDB53917.1"/>
    </source>
</evidence>
<protein>
    <submittedName>
        <fullName evidence="1">Uncharacterized protein</fullName>
    </submittedName>
</protein>
<reference evidence="1 2" key="1">
    <citation type="submission" date="2016-10" db="EMBL/GenBank/DDBJ databases">
        <authorList>
            <person name="de Groot N.N."/>
        </authorList>
    </citation>
    <scope>NUCLEOTIDE SEQUENCE [LARGE SCALE GENOMIC DNA]</scope>
    <source>
        <strain evidence="1 2">ASO4-2</strain>
    </source>
</reference>
<dbReference type="Proteomes" id="UP000198771">
    <property type="component" value="Unassembled WGS sequence"/>
</dbReference>
<proteinExistence type="predicted"/>